<accession>A0ABR6XHT9</accession>
<keyword evidence="3" id="KW-1185">Reference proteome</keyword>
<reference evidence="2 3" key="1">
    <citation type="submission" date="2020-08" db="EMBL/GenBank/DDBJ databases">
        <title>Novel species isolated from subtropical streams in China.</title>
        <authorList>
            <person name="Lu H."/>
        </authorList>
    </citation>
    <scope>NUCLEOTIDE SEQUENCE [LARGE SCALE GENOMIC DNA]</scope>
    <source>
        <strain evidence="2 3">CCTCC AB 2015119</strain>
    </source>
</reference>
<evidence type="ECO:0000256" key="1">
    <source>
        <dbReference type="SAM" id="SignalP"/>
    </source>
</evidence>
<dbReference type="RefSeq" id="WP_190480271.1">
    <property type="nucleotide sequence ID" value="NZ_JACOFT010000005.1"/>
</dbReference>
<evidence type="ECO:0000313" key="2">
    <source>
        <dbReference type="EMBL" id="MBC3812482.1"/>
    </source>
</evidence>
<gene>
    <name evidence="2" type="ORF">H8K26_13630</name>
</gene>
<sequence length="171" mass="18406">MSSNKFYVRRLSRCICALSLLSFTLLSSVAPVSAQAQTAPTKVVNSIEDLIPEMTKAGTVDAVLAMMRPPVSKTTLTKSDYLLLDSPTIAVAGIMSIRMVSEIPGTEFFMLFNQSPADKEPMFITAVSTPGIGKAEAKIKAKFSKNADLLLVVKAGGRWYSVANDIKIATK</sequence>
<protein>
    <submittedName>
        <fullName evidence="2">Uncharacterized protein</fullName>
    </submittedName>
</protein>
<organism evidence="2 3">
    <name type="scientific">Undibacterium aquatile</name>
    <dbReference type="NCBI Taxonomy" id="1537398"/>
    <lineage>
        <taxon>Bacteria</taxon>
        <taxon>Pseudomonadati</taxon>
        <taxon>Pseudomonadota</taxon>
        <taxon>Betaproteobacteria</taxon>
        <taxon>Burkholderiales</taxon>
        <taxon>Oxalobacteraceae</taxon>
        <taxon>Undibacterium</taxon>
    </lineage>
</organism>
<dbReference type="Proteomes" id="UP000637632">
    <property type="component" value="Unassembled WGS sequence"/>
</dbReference>
<dbReference type="EMBL" id="JACOFT010000005">
    <property type="protein sequence ID" value="MBC3812482.1"/>
    <property type="molecule type" value="Genomic_DNA"/>
</dbReference>
<dbReference type="InterPro" id="IPR038162">
    <property type="entry name" value="SoxY_sf"/>
</dbReference>
<comment type="caution">
    <text evidence="2">The sequence shown here is derived from an EMBL/GenBank/DDBJ whole genome shotgun (WGS) entry which is preliminary data.</text>
</comment>
<dbReference type="Gene3D" id="2.60.40.2470">
    <property type="entry name" value="SoxY domain"/>
    <property type="match status" value="1"/>
</dbReference>
<name>A0ABR6XHT9_9BURK</name>
<proteinExistence type="predicted"/>
<feature type="chain" id="PRO_5045714553" evidence="1">
    <location>
        <begin position="37"/>
        <end position="171"/>
    </location>
</feature>
<evidence type="ECO:0000313" key="3">
    <source>
        <dbReference type="Proteomes" id="UP000637632"/>
    </source>
</evidence>
<keyword evidence="1" id="KW-0732">Signal</keyword>
<feature type="signal peptide" evidence="1">
    <location>
        <begin position="1"/>
        <end position="36"/>
    </location>
</feature>